<dbReference type="KEGG" id="beo:BEH_10895"/>
<dbReference type="InterPro" id="IPR000086">
    <property type="entry name" value="NUDIX_hydrolase_dom"/>
</dbReference>
<organism evidence="4 5">
    <name type="scientific">Priestia filamentosa</name>
    <dbReference type="NCBI Taxonomy" id="1402861"/>
    <lineage>
        <taxon>Bacteria</taxon>
        <taxon>Bacillati</taxon>
        <taxon>Bacillota</taxon>
        <taxon>Bacilli</taxon>
        <taxon>Bacillales</taxon>
        <taxon>Bacillaceae</taxon>
        <taxon>Priestia</taxon>
    </lineage>
</organism>
<name>A0A0H4KG20_9BACI</name>
<protein>
    <submittedName>
        <fullName evidence="4">NUDIX hydrolase</fullName>
    </submittedName>
</protein>
<dbReference type="OrthoDB" id="65827at2"/>
<evidence type="ECO:0000256" key="1">
    <source>
        <dbReference type="ARBA" id="ARBA00001946"/>
    </source>
</evidence>
<comment type="cofactor">
    <cofactor evidence="1">
        <name>Mg(2+)</name>
        <dbReference type="ChEBI" id="CHEBI:18420"/>
    </cofactor>
</comment>
<reference evidence="4 5" key="1">
    <citation type="journal article" date="2015" name="PLoS ONE">
        <title>Genome Sequence of Bacillus endophyticus and Analysis of Its Companion Mechanism in the Ketogulonigenium vulgare-Bacillus Strain Consortium.</title>
        <authorList>
            <person name="Jia N."/>
            <person name="Du J."/>
            <person name="Ding M.Z."/>
            <person name="Gao F."/>
            <person name="Yuan Y.J."/>
        </authorList>
    </citation>
    <scope>NUCLEOTIDE SEQUENCE [LARGE SCALE GENOMIC DNA]</scope>
    <source>
        <strain evidence="4 5">Hbe603</strain>
    </source>
</reference>
<dbReference type="GO" id="GO:0016787">
    <property type="term" value="F:hydrolase activity"/>
    <property type="evidence" value="ECO:0007669"/>
    <property type="project" value="UniProtKB-KW"/>
</dbReference>
<dbReference type="AlphaFoldDB" id="A0A0H4KG20"/>
<gene>
    <name evidence="4" type="ORF">BEH_10895</name>
</gene>
<dbReference type="Gene3D" id="3.90.79.10">
    <property type="entry name" value="Nucleoside Triphosphate Pyrophosphohydrolase"/>
    <property type="match status" value="1"/>
</dbReference>
<feature type="domain" description="Nudix hydrolase" evidence="3">
    <location>
        <begin position="4"/>
        <end position="139"/>
    </location>
</feature>
<dbReference type="PATRIC" id="fig|135735.6.peg.2273"/>
<dbReference type="PANTHER" id="PTHR43046:SF14">
    <property type="entry name" value="MUTT_NUDIX FAMILY PROTEIN"/>
    <property type="match status" value="1"/>
</dbReference>
<evidence type="ECO:0000256" key="2">
    <source>
        <dbReference type="ARBA" id="ARBA00022801"/>
    </source>
</evidence>
<keyword evidence="5" id="KW-1185">Reference proteome</keyword>
<accession>A0A0H4KG20</accession>
<dbReference type="InterPro" id="IPR015797">
    <property type="entry name" value="NUDIX_hydrolase-like_dom_sf"/>
</dbReference>
<dbReference type="EMBL" id="CP011974">
    <property type="protein sequence ID" value="AKO92550.1"/>
    <property type="molecule type" value="Genomic_DNA"/>
</dbReference>
<dbReference type="SUPFAM" id="SSF55811">
    <property type="entry name" value="Nudix"/>
    <property type="match status" value="1"/>
</dbReference>
<dbReference type="Proteomes" id="UP000036202">
    <property type="component" value="Chromosome"/>
</dbReference>
<evidence type="ECO:0000313" key="5">
    <source>
        <dbReference type="Proteomes" id="UP000036202"/>
    </source>
</evidence>
<evidence type="ECO:0000313" key="4">
    <source>
        <dbReference type="EMBL" id="AKO92550.1"/>
    </source>
</evidence>
<dbReference type="PANTHER" id="PTHR43046">
    <property type="entry name" value="GDP-MANNOSE MANNOSYL HYDROLASE"/>
    <property type="match status" value="1"/>
</dbReference>
<evidence type="ECO:0000259" key="3">
    <source>
        <dbReference type="PROSITE" id="PS51462"/>
    </source>
</evidence>
<keyword evidence="2 4" id="KW-0378">Hydrolase</keyword>
<sequence length="156" mass="17953">MMYPIRVRGSALIIENEEVLLVEFRDENGLHYNLPGGGVEHGESLLQAVKREAREEASVDIEVGEVAFLYEYAPHLNYDKYGSVHSLTTIFDCSLREGETPEIPAERDQNQTGVKWVPLDELHTIVLYPNLRKEILAYHQKKHSIPLLEEQYLKSY</sequence>
<dbReference type="CDD" id="cd18880">
    <property type="entry name" value="NUDIX_ADPRase"/>
    <property type="match status" value="1"/>
</dbReference>
<dbReference type="PROSITE" id="PS51462">
    <property type="entry name" value="NUDIX"/>
    <property type="match status" value="1"/>
</dbReference>
<proteinExistence type="predicted"/>
<dbReference type="Pfam" id="PF00293">
    <property type="entry name" value="NUDIX"/>
    <property type="match status" value="1"/>
</dbReference>
<reference evidence="5" key="2">
    <citation type="submission" date="2015-06" db="EMBL/GenBank/DDBJ databases">
        <title>Genome Sequence of Bacillus endophyticus and Analysis of its Companion Mechanism in the Ketogulonigenium vulgare-Bacillus strain Consortium.</title>
        <authorList>
            <person name="Jia N."/>
            <person name="Du J."/>
            <person name="Ding M.-Z."/>
            <person name="Gao F."/>
            <person name="Yuan Y.-J."/>
        </authorList>
    </citation>
    <scope>NUCLEOTIDE SEQUENCE [LARGE SCALE GENOMIC DNA]</scope>
    <source>
        <strain evidence="5">Hbe603</strain>
    </source>
</reference>